<accession>A0ACC0ACY1</accession>
<reference evidence="2" key="1">
    <citation type="journal article" date="2023" name="Nat. Plants">
        <title>Single-cell RNA sequencing provides a high-resolution roadmap for understanding the multicellular compartmentation of specialized metabolism.</title>
        <authorList>
            <person name="Sun S."/>
            <person name="Shen X."/>
            <person name="Li Y."/>
            <person name="Li Y."/>
            <person name="Wang S."/>
            <person name="Li R."/>
            <person name="Zhang H."/>
            <person name="Shen G."/>
            <person name="Guo B."/>
            <person name="Wei J."/>
            <person name="Xu J."/>
            <person name="St-Pierre B."/>
            <person name="Chen S."/>
            <person name="Sun C."/>
        </authorList>
    </citation>
    <scope>NUCLEOTIDE SEQUENCE [LARGE SCALE GENOMIC DNA]</scope>
</reference>
<sequence>MLNQIIEAISGQENESEGQKKIKGTLVLMKKNVLDFSDFIGNSILDGVHELFGKKVSLQLVSAVHGDPDFGIPGAFIVNNFHHNEFYLKTLTLDHLPSHGPLHFICNSWVYPSHNYKKDRVFFVNQTYLPSETPEALRKYREEELMSLRGDGSGELKEWDRVYDYAVYNDLGMPDLGSQFARPVLGGSTKYPYPRRGRTGRKPTRSDPNTESRLPLITSLNIYVPRDERFGHLKLSDFLGYALKSVVQFLLPEFQALCDSTPNEFDTFEDFLKLYEGGIKLPGGHLLKNITDNIPLELLREIFRSDGEGFFKFPTPAVMKEDKSAWRTDEEFAREMLAGVDPIIISRLQEFPPKSKLDPKLYGNQTSRITREQIENKLDGLTIDEAIKTNRLYILDHHDMLMPYVRRINTTSTKIYASRTILFLQKDGTLKPLAIELSLPHTNGDALGSVSKVYLPAHQNDVEGSMWQLAKAYVAVNDSGVHQLISHWLRTHAVIEPFIIATNRQLSPHFRDTMNINALARQILINGGGILESTVFPSKYAMEMSAVVYKDWIFPEQALPADLLKRGMAVKDPKSPHGIRLLVEDYPYAVDGLEIWSAIETWVEDYCKFYYKTDEMVQKDSELQAWWKELREEGHGDKKDEPWWPKMQNVKELIDSCTIIIWIASALHAAVNFGQYPYAGYLPNRPTISRRLMPEPGTAEYDELKTNPDKVFFRTITAQLQTLLGISLIEILSRHATDEVYLGQRATPEWTKDSEPLKAFEKFGKKLAETEARIVQMNNDIQLKNRTGPVKVPYTLLYPTSEPGLTGKGIPNSVKKRKPQDESSKIKGTVVLMKKNFGDLTDLTASITDRIDELCGHKTLTLEDVPPGHGRVHFICNSWIYPAECYKKDRVFFTNQTYLPSQTPAALQHYRAEELKNLRGNGAGKLEEWDRVYDYDIYHDLCDPDDGPEHVREILGGSKEFPYPRRGRTGRPLKLTDPQIESRLPLGDSLNIYVPRDERFSHVKMSDFIAYALKSIMQFLAPEFKALVDRTPNEFDTFEDVLQLYEGGSQKHNESLMDNIAKHIPLEMLKELFRSDGERGFSFPIPQVIKEDKSAWRTDEEFAREMLAGVNPVVISRLEEFPPSSKLDPKLYGDQRSTITKEHIEKNLDGLTVEEAIKMNRIFTLDYHDYLMPYLRKINSTPTKVYATRTILFLRQNGTLMPLAIELSLPHPDGDRSGAISEVYTPAEDGAEGTIWQLAKAYVAVNDSGYHQLISHWLYTHAVIEPFIIATNRQLSVLHPIHKLLHPHFRDTMNINAMARQTLVNAGGMLEATVFPGKYALELSAVIYNHWVFPEQALPRDLIKRGIAVEDSNSKHGIRLLIEDYPFAVDGLEIWSAIKSWVEEYCNFYYKTDYMIQEDTELQLWWKELREEGHGDKKDELWWSEMKTQKDLIDTCTIIIWVASALHAAVNFGQYPYAGYQPNRPTMSRRFMPKPGTPEYDELKLNPEKAFLKTITPQLQSIIGISLIEILSRHTADEVFLGQRDTPEWTMDEEPLKAFERFGKKLAQIEERITEDNNNPKFKNRVGPVKMPYTLLYPSSANGLTGKGIPNSISI</sequence>
<gene>
    <name evidence="1" type="ORF">M9H77_27591</name>
</gene>
<dbReference type="EMBL" id="CM044706">
    <property type="protein sequence ID" value="KAI5658798.1"/>
    <property type="molecule type" value="Genomic_DNA"/>
</dbReference>
<keyword evidence="2" id="KW-1185">Reference proteome</keyword>
<evidence type="ECO:0000313" key="1">
    <source>
        <dbReference type="EMBL" id="KAI5658798.1"/>
    </source>
</evidence>
<protein>
    <submittedName>
        <fullName evidence="1">Uncharacterized protein</fullName>
    </submittedName>
</protein>
<comment type="caution">
    <text evidence="1">The sequence shown here is derived from an EMBL/GenBank/DDBJ whole genome shotgun (WGS) entry which is preliminary data.</text>
</comment>
<evidence type="ECO:0000313" key="2">
    <source>
        <dbReference type="Proteomes" id="UP001060085"/>
    </source>
</evidence>
<organism evidence="1 2">
    <name type="scientific">Catharanthus roseus</name>
    <name type="common">Madagascar periwinkle</name>
    <name type="synonym">Vinca rosea</name>
    <dbReference type="NCBI Taxonomy" id="4058"/>
    <lineage>
        <taxon>Eukaryota</taxon>
        <taxon>Viridiplantae</taxon>
        <taxon>Streptophyta</taxon>
        <taxon>Embryophyta</taxon>
        <taxon>Tracheophyta</taxon>
        <taxon>Spermatophyta</taxon>
        <taxon>Magnoliopsida</taxon>
        <taxon>eudicotyledons</taxon>
        <taxon>Gunneridae</taxon>
        <taxon>Pentapetalae</taxon>
        <taxon>asterids</taxon>
        <taxon>lamiids</taxon>
        <taxon>Gentianales</taxon>
        <taxon>Apocynaceae</taxon>
        <taxon>Rauvolfioideae</taxon>
        <taxon>Vinceae</taxon>
        <taxon>Catharanthinae</taxon>
        <taxon>Catharanthus</taxon>
    </lineage>
</organism>
<dbReference type="Proteomes" id="UP001060085">
    <property type="component" value="Linkage Group LG06"/>
</dbReference>
<proteinExistence type="predicted"/>
<name>A0ACC0ACY1_CATRO</name>